<evidence type="ECO:0000256" key="2">
    <source>
        <dbReference type="SAM" id="Phobius"/>
    </source>
</evidence>
<comment type="caution">
    <text evidence="3">The sequence shown here is derived from an EMBL/GenBank/DDBJ whole genome shotgun (WGS) entry which is preliminary data.</text>
</comment>
<evidence type="ECO:0000313" key="3">
    <source>
        <dbReference type="EMBL" id="GFJ83145.1"/>
    </source>
</evidence>
<feature type="transmembrane region" description="Helical" evidence="2">
    <location>
        <begin position="96"/>
        <end position="115"/>
    </location>
</feature>
<feature type="transmembrane region" description="Helical" evidence="2">
    <location>
        <begin position="32"/>
        <end position="54"/>
    </location>
</feature>
<organism evidence="3 4">
    <name type="scientific">Phytohabitans houttuyneae</name>
    <dbReference type="NCBI Taxonomy" id="1076126"/>
    <lineage>
        <taxon>Bacteria</taxon>
        <taxon>Bacillati</taxon>
        <taxon>Actinomycetota</taxon>
        <taxon>Actinomycetes</taxon>
        <taxon>Micromonosporales</taxon>
        <taxon>Micromonosporaceae</taxon>
    </lineage>
</organism>
<proteinExistence type="predicted"/>
<sequence length="147" mass="15603">MRSMANDGRKPPLQPRYRRPEPERPARRPASVWIVSLLLLLFGVLGVVVGVLLVRDAIDHGEEDEVVAAAVFAVLLACAQVVAAVGVFVGWARGRVVAMLVCAANIVLVIVGAATDRIGSGQSWLGIGFYGAVLFGLAGPKVSDWCR</sequence>
<keyword evidence="2" id="KW-0812">Transmembrane</keyword>
<feature type="transmembrane region" description="Helical" evidence="2">
    <location>
        <begin position="66"/>
        <end position="89"/>
    </location>
</feature>
<dbReference type="AlphaFoldDB" id="A0A6V8KR75"/>
<keyword evidence="4" id="KW-1185">Reference proteome</keyword>
<gene>
    <name evidence="3" type="ORF">Phou_073250</name>
</gene>
<dbReference type="Proteomes" id="UP000482800">
    <property type="component" value="Unassembled WGS sequence"/>
</dbReference>
<keyword evidence="2" id="KW-1133">Transmembrane helix</keyword>
<evidence type="ECO:0000313" key="4">
    <source>
        <dbReference type="Proteomes" id="UP000482800"/>
    </source>
</evidence>
<evidence type="ECO:0000256" key="1">
    <source>
        <dbReference type="SAM" id="MobiDB-lite"/>
    </source>
</evidence>
<reference evidence="3 4" key="1">
    <citation type="submission" date="2020-03" db="EMBL/GenBank/DDBJ databases">
        <title>Whole genome shotgun sequence of Phytohabitans houttuyneae NBRC 108639.</title>
        <authorList>
            <person name="Komaki H."/>
            <person name="Tamura T."/>
        </authorList>
    </citation>
    <scope>NUCLEOTIDE SEQUENCE [LARGE SCALE GENOMIC DNA]</scope>
    <source>
        <strain evidence="3 4">NBRC 108639</strain>
    </source>
</reference>
<keyword evidence="2" id="KW-0472">Membrane</keyword>
<feature type="transmembrane region" description="Helical" evidence="2">
    <location>
        <begin position="121"/>
        <end position="139"/>
    </location>
</feature>
<dbReference type="EMBL" id="BLPF01000003">
    <property type="protein sequence ID" value="GFJ83145.1"/>
    <property type="molecule type" value="Genomic_DNA"/>
</dbReference>
<name>A0A6V8KR75_9ACTN</name>
<protein>
    <submittedName>
        <fullName evidence="3">Uncharacterized protein</fullName>
    </submittedName>
</protein>
<accession>A0A6V8KR75</accession>
<feature type="region of interest" description="Disordered" evidence="1">
    <location>
        <begin position="1"/>
        <end position="24"/>
    </location>
</feature>
<reference evidence="3 4" key="2">
    <citation type="submission" date="2020-03" db="EMBL/GenBank/DDBJ databases">
        <authorList>
            <person name="Ichikawa N."/>
            <person name="Kimura A."/>
            <person name="Kitahashi Y."/>
            <person name="Uohara A."/>
        </authorList>
    </citation>
    <scope>NUCLEOTIDE SEQUENCE [LARGE SCALE GENOMIC DNA]</scope>
    <source>
        <strain evidence="3 4">NBRC 108639</strain>
    </source>
</reference>